<organism evidence="4 5">
    <name type="scientific">Leptospira kobayashii</name>
    <dbReference type="NCBI Taxonomy" id="1917830"/>
    <lineage>
        <taxon>Bacteria</taxon>
        <taxon>Pseudomonadati</taxon>
        <taxon>Spirochaetota</taxon>
        <taxon>Spirochaetia</taxon>
        <taxon>Leptospirales</taxon>
        <taxon>Leptospiraceae</taxon>
        <taxon>Leptospira</taxon>
    </lineage>
</organism>
<dbReference type="PANTHER" id="PTHR43156">
    <property type="entry name" value="STAGE II SPORULATION PROTEIN E-RELATED"/>
    <property type="match status" value="1"/>
</dbReference>
<dbReference type="EMBL" id="AP025028">
    <property type="protein sequence ID" value="BDA78778.1"/>
    <property type="molecule type" value="Genomic_DNA"/>
</dbReference>
<keyword evidence="5" id="KW-1185">Reference proteome</keyword>
<feature type="domain" description="PPM-type phosphatase" evidence="3">
    <location>
        <begin position="424"/>
        <end position="640"/>
    </location>
</feature>
<sequence>MFRKLPLLSIQSIWDVILSKAFLKLFFSLFFLIILPYAIFISSFLYSTYTESLDWNYRFQLTRVQLLSIDLENHIRDQLSIQSQEKTHHFEGTFSELGTSASFKNCNLNLDDLSEGRERTTFLFSCKEENRYKNWIALVDKEKVWIYSSGFLEDQVLETPFSEPNETIFLSNAGNPNGISSLIEEDFSINPDWKELISPSLGTEERFPKIREVTYHAETYFLSGFPMYGLPFQVFVASPKESVLIPIRKNLIKNTIFLIILVMLSIGFSAWIAGREMEDKRKLSIIFQEFPHAAALFDLDGKVLLINPNLESKISIKNLRIANRTAYDVILKQVIEFLEDAKNEKKTSVTNRKEEWEALNESGGIYHLEVQYHLWYLENKSNNNPRGALILIQDITEKKLVFEKEMSYARNLQKKYLPQKRIEIPELNYDYYYQPLIQVGGDYYDFLSLGNDRYIFVIGDIVGHGVQAAMMMTVVRVIFHQVVKETNDPKEILTKLNAGVRNNLPDSYSFVPLMFLCFDFQNKKIQYGNAGHPGMIRISNGNIECPERLNPMLGMLPSFTPKVLELPILPGDRYYLFTDGLRDVRNTKKEELGDDELVSLFVKLSSADLFTVKEELINKIKSFAQGATYPDDITWIGLEIK</sequence>
<dbReference type="Pfam" id="PF07228">
    <property type="entry name" value="SpoIIE"/>
    <property type="match status" value="1"/>
</dbReference>
<dbReference type="SUPFAM" id="SSF55785">
    <property type="entry name" value="PYP-like sensor domain (PAS domain)"/>
    <property type="match status" value="1"/>
</dbReference>
<dbReference type="InterPro" id="IPR036457">
    <property type="entry name" value="PPM-type-like_dom_sf"/>
</dbReference>
<dbReference type="InterPro" id="IPR000014">
    <property type="entry name" value="PAS"/>
</dbReference>
<dbReference type="InterPro" id="IPR052016">
    <property type="entry name" value="Bact_Sigma-Reg"/>
</dbReference>
<dbReference type="Gene3D" id="3.60.40.10">
    <property type="entry name" value="PPM-type phosphatase domain"/>
    <property type="match status" value="1"/>
</dbReference>
<evidence type="ECO:0000256" key="1">
    <source>
        <dbReference type="ARBA" id="ARBA00022801"/>
    </source>
</evidence>
<protein>
    <recommendedName>
        <fullName evidence="3">PPM-type phosphatase domain-containing protein</fullName>
    </recommendedName>
</protein>
<feature type="transmembrane region" description="Helical" evidence="2">
    <location>
        <begin position="256"/>
        <end position="274"/>
    </location>
</feature>
<dbReference type="RefSeq" id="WP_109019747.1">
    <property type="nucleotide sequence ID" value="NZ_AP025028.1"/>
</dbReference>
<keyword evidence="2" id="KW-0472">Membrane</keyword>
<dbReference type="InterPro" id="IPR035965">
    <property type="entry name" value="PAS-like_dom_sf"/>
</dbReference>
<accession>A0ABN6KCP5</accession>
<keyword evidence="1" id="KW-0378">Hydrolase</keyword>
<dbReference type="SMART" id="SM00331">
    <property type="entry name" value="PP2C_SIG"/>
    <property type="match status" value="1"/>
</dbReference>
<dbReference type="SUPFAM" id="SSF81606">
    <property type="entry name" value="PP2C-like"/>
    <property type="match status" value="1"/>
</dbReference>
<keyword evidence="2" id="KW-0812">Transmembrane</keyword>
<dbReference type="Proteomes" id="UP000245263">
    <property type="component" value="Chromosome 1"/>
</dbReference>
<name>A0ABN6KCP5_9LEPT</name>
<dbReference type="PANTHER" id="PTHR43156:SF2">
    <property type="entry name" value="STAGE II SPORULATION PROTEIN E"/>
    <property type="match status" value="1"/>
</dbReference>
<evidence type="ECO:0000313" key="5">
    <source>
        <dbReference type="Proteomes" id="UP000245263"/>
    </source>
</evidence>
<keyword evidence="2" id="KW-1133">Transmembrane helix</keyword>
<proteinExistence type="predicted"/>
<evidence type="ECO:0000259" key="3">
    <source>
        <dbReference type="SMART" id="SM00331"/>
    </source>
</evidence>
<gene>
    <name evidence="4" type="ORF">LPTSP3_g17080</name>
</gene>
<dbReference type="InterPro" id="IPR001932">
    <property type="entry name" value="PPM-type_phosphatase-like_dom"/>
</dbReference>
<reference evidence="4 5" key="1">
    <citation type="submission" date="2021-08" db="EMBL/GenBank/DDBJ databases">
        <title>Complete genome sequence of Leptospira kobayashii strain E30.</title>
        <authorList>
            <person name="Nakao R."/>
            <person name="Nakamura S."/>
            <person name="Masuzawa T."/>
            <person name="Koizumi N."/>
        </authorList>
    </citation>
    <scope>NUCLEOTIDE SEQUENCE [LARGE SCALE GENOMIC DNA]</scope>
    <source>
        <strain evidence="4 5">E30</strain>
    </source>
</reference>
<dbReference type="NCBIfam" id="TIGR00229">
    <property type="entry name" value="sensory_box"/>
    <property type="match status" value="1"/>
</dbReference>
<feature type="transmembrane region" description="Helical" evidence="2">
    <location>
        <begin position="21"/>
        <end position="46"/>
    </location>
</feature>
<dbReference type="Gene3D" id="3.30.450.20">
    <property type="entry name" value="PAS domain"/>
    <property type="match status" value="1"/>
</dbReference>
<evidence type="ECO:0000313" key="4">
    <source>
        <dbReference type="EMBL" id="BDA78778.1"/>
    </source>
</evidence>
<evidence type="ECO:0000256" key="2">
    <source>
        <dbReference type="SAM" id="Phobius"/>
    </source>
</evidence>